<evidence type="ECO:0000313" key="2">
    <source>
        <dbReference type="EMBL" id="KOX80670.1"/>
    </source>
</evidence>
<evidence type="ECO:0000313" key="3">
    <source>
        <dbReference type="Proteomes" id="UP000053105"/>
    </source>
</evidence>
<dbReference type="EMBL" id="KQ435698">
    <property type="protein sequence ID" value="KOX80670.1"/>
    <property type="molecule type" value="Genomic_DNA"/>
</dbReference>
<accession>A0A0M9AAR9</accession>
<protein>
    <submittedName>
        <fullName evidence="2">Uncharacterized protein</fullName>
    </submittedName>
</protein>
<organism evidence="2 3">
    <name type="scientific">Melipona quadrifasciata</name>
    <dbReference type="NCBI Taxonomy" id="166423"/>
    <lineage>
        <taxon>Eukaryota</taxon>
        <taxon>Metazoa</taxon>
        <taxon>Ecdysozoa</taxon>
        <taxon>Arthropoda</taxon>
        <taxon>Hexapoda</taxon>
        <taxon>Insecta</taxon>
        <taxon>Pterygota</taxon>
        <taxon>Neoptera</taxon>
        <taxon>Endopterygota</taxon>
        <taxon>Hymenoptera</taxon>
        <taxon>Apocrita</taxon>
        <taxon>Aculeata</taxon>
        <taxon>Apoidea</taxon>
        <taxon>Anthophila</taxon>
        <taxon>Apidae</taxon>
        <taxon>Melipona</taxon>
    </lineage>
</organism>
<name>A0A0M9AAR9_9HYME</name>
<feature type="region of interest" description="Disordered" evidence="1">
    <location>
        <begin position="344"/>
        <end position="368"/>
    </location>
</feature>
<evidence type="ECO:0000256" key="1">
    <source>
        <dbReference type="SAM" id="MobiDB-lite"/>
    </source>
</evidence>
<proteinExistence type="predicted"/>
<keyword evidence="3" id="KW-1185">Reference proteome</keyword>
<dbReference type="AlphaFoldDB" id="A0A0M9AAR9"/>
<dbReference type="OrthoDB" id="10381588at2759"/>
<gene>
    <name evidence="2" type="ORF">WN51_01958</name>
</gene>
<dbReference type="Proteomes" id="UP000053105">
    <property type="component" value="Unassembled WGS sequence"/>
</dbReference>
<reference evidence="2 3" key="1">
    <citation type="submission" date="2015-07" db="EMBL/GenBank/DDBJ databases">
        <title>The genome of Melipona quadrifasciata.</title>
        <authorList>
            <person name="Pan H."/>
            <person name="Kapheim K."/>
        </authorList>
    </citation>
    <scope>NUCLEOTIDE SEQUENCE [LARGE SCALE GENOMIC DNA]</scope>
    <source>
        <strain evidence="2">0111107301</strain>
        <tissue evidence="2">Whole body</tissue>
    </source>
</reference>
<sequence length="481" mass="52427">MKRGALKQSNRSTAYGVYGRPPCTASYEIIKTHFVTRLAHSVGVSVVLIVAAGAATWGLELCTQCVENARRTCGRANWQTHRLLCTHSDRPTCHNIACHRADRARYHLHPVYPFVTSFLSSFLLNPIASYRSSAVVAVQTTRSSYDIDNTSTANGNNVQIGLLNCNLAFKLVLPGARNAHRRRRRSRSRCHWCPVGLTEVNKEPWTSKAEYIIPVQPGPTLSSSELKATFSVVSGCTLGLLSKGMSSAHSGAGLLGVASRATGGTNDGSADRSHRRVEPPRWFTARRKLVKFKSAFKTGLARCPAPPGAATAGKRYRGAPTGVYRSDILGKLWMDFPPQITAPLASCPSPPLPSQARVPFPDKEDQEENSSYQVVAKMPGQDFGRNVAVLSEPAGRSPLSKFKGPLTVLGGDLVGQSVTLNRSKIEDNSSSRIPNRTTKSESVITAEEKRGTWVIVAERQKQIGIQNVKCRSYNANLLMKM</sequence>